<evidence type="ECO:0000313" key="1">
    <source>
        <dbReference type="EMBL" id="EDL84648.1"/>
    </source>
</evidence>
<gene>
    <name evidence="1" type="ORF">rCG_58623</name>
</gene>
<organism evidence="1 2">
    <name type="scientific">Rattus norvegicus</name>
    <name type="common">Rat</name>
    <dbReference type="NCBI Taxonomy" id="10116"/>
    <lineage>
        <taxon>Eukaryota</taxon>
        <taxon>Metazoa</taxon>
        <taxon>Chordata</taxon>
        <taxon>Craniata</taxon>
        <taxon>Vertebrata</taxon>
        <taxon>Euteleostomi</taxon>
        <taxon>Mammalia</taxon>
        <taxon>Eutheria</taxon>
        <taxon>Euarchontoglires</taxon>
        <taxon>Glires</taxon>
        <taxon>Rodentia</taxon>
        <taxon>Myomorpha</taxon>
        <taxon>Muroidea</taxon>
        <taxon>Muridae</taxon>
        <taxon>Murinae</taxon>
        <taxon>Rattus</taxon>
    </lineage>
</organism>
<evidence type="ECO:0000313" key="2">
    <source>
        <dbReference type="Proteomes" id="UP000234681"/>
    </source>
</evidence>
<name>A6KR41_RAT</name>
<sequence length="15" mass="1740">MTISKNIFKVLEGME</sequence>
<feature type="non-terminal residue" evidence="1">
    <location>
        <position position="15"/>
    </location>
</feature>
<reference evidence="1 2" key="1">
    <citation type="submission" date="2005-09" db="EMBL/GenBank/DDBJ databases">
        <authorList>
            <person name="Mural R.J."/>
            <person name="Li P.W."/>
            <person name="Adams M.D."/>
            <person name="Amanatides P.G."/>
            <person name="Baden-Tillson H."/>
            <person name="Barnstead M."/>
            <person name="Chin S.H."/>
            <person name="Dew I."/>
            <person name="Evans C.A."/>
            <person name="Ferriera S."/>
            <person name="Flanigan M."/>
            <person name="Fosler C."/>
            <person name="Glodek A."/>
            <person name="Gu Z."/>
            <person name="Holt R.A."/>
            <person name="Jennings D."/>
            <person name="Kraft C.L."/>
            <person name="Lu F."/>
            <person name="Nguyen T."/>
            <person name="Nusskern D.R."/>
            <person name="Pfannkoch C.M."/>
            <person name="Sitter C."/>
            <person name="Sutton G.G."/>
            <person name="Venter J.C."/>
            <person name="Wang Z."/>
            <person name="Woodage T."/>
            <person name="Zheng X.H."/>
            <person name="Zhong F."/>
        </authorList>
    </citation>
    <scope>NUCLEOTIDE SEQUENCE [LARGE SCALE GENOMIC DNA]</scope>
    <source>
        <strain>BN</strain>
        <strain evidence="2">Sprague-Dawley</strain>
    </source>
</reference>
<dbReference type="EMBL" id="CH474093">
    <property type="protein sequence ID" value="EDL84648.1"/>
    <property type="molecule type" value="Genomic_DNA"/>
</dbReference>
<dbReference type="Proteomes" id="UP000234681">
    <property type="component" value="Chromosome 20"/>
</dbReference>
<protein>
    <submittedName>
        <fullName evidence="1">RCG58623</fullName>
    </submittedName>
</protein>
<accession>A6KR41</accession>
<proteinExistence type="predicted"/>